<protein>
    <submittedName>
        <fullName evidence="2">Extensin</fullName>
    </submittedName>
</protein>
<proteinExistence type="predicted"/>
<dbReference type="InterPro" id="IPR009683">
    <property type="entry name" value="Extensin-like_C"/>
</dbReference>
<reference evidence="3" key="1">
    <citation type="submission" date="2020-01" db="EMBL/GenBank/DDBJ databases">
        <title>Sphingomonas sp. strain CSW-10.</title>
        <authorList>
            <person name="Chen W.-M."/>
        </authorList>
    </citation>
    <scope>NUCLEOTIDE SEQUENCE [LARGE SCALE GENOMIC DNA]</scope>
    <source>
        <strain evidence="3">FSY-8</strain>
    </source>
</reference>
<evidence type="ECO:0000259" key="1">
    <source>
        <dbReference type="Pfam" id="PF06904"/>
    </source>
</evidence>
<dbReference type="SUPFAM" id="SSF55166">
    <property type="entry name" value="Hedgehog/DD-peptidase"/>
    <property type="match status" value="1"/>
</dbReference>
<accession>A0ABW9XG41</accession>
<dbReference type="Proteomes" id="UP000753724">
    <property type="component" value="Unassembled WGS sequence"/>
</dbReference>
<dbReference type="RefSeq" id="WP_161719525.1">
    <property type="nucleotide sequence ID" value="NZ_JAAAPO010000005.1"/>
</dbReference>
<dbReference type="PROSITE" id="PS51257">
    <property type="entry name" value="PROKAR_LIPOPROTEIN"/>
    <property type="match status" value="1"/>
</dbReference>
<name>A0ABW9XG41_9SPHN</name>
<dbReference type="Pfam" id="PF06904">
    <property type="entry name" value="Extensin-like_C"/>
    <property type="match status" value="1"/>
</dbReference>
<organism evidence="2 3">
    <name type="scientific">Novosphingobium ovatum</name>
    <dbReference type="NCBI Taxonomy" id="1908523"/>
    <lineage>
        <taxon>Bacteria</taxon>
        <taxon>Pseudomonadati</taxon>
        <taxon>Pseudomonadota</taxon>
        <taxon>Alphaproteobacteria</taxon>
        <taxon>Sphingomonadales</taxon>
        <taxon>Sphingomonadaceae</taxon>
        <taxon>Novosphingobium</taxon>
    </lineage>
</organism>
<comment type="caution">
    <text evidence="2">The sequence shown here is derived from an EMBL/GenBank/DDBJ whole genome shotgun (WGS) entry which is preliminary data.</text>
</comment>
<keyword evidence="3" id="KW-1185">Reference proteome</keyword>
<evidence type="ECO:0000313" key="2">
    <source>
        <dbReference type="EMBL" id="NBC37448.1"/>
    </source>
</evidence>
<sequence>MAIPFGRPHGAGAHPKRLSAGIALLCLLATGCSVIPQAERQASYRPVWRGAAAPYDQSGGAAYRAAPAYQPPIAGGQCINDLGARAANFTPLPDQFYGAGCSTINTVRLISLSSDDAPLGVSHLGPVTCPLANSFAGWARFGIDRAAREILGSPVARIETMGSYNCRNIAGTAKRSAHSTGNAIDVSGFVLADGRRLTLMTHWSAGTPAERQFLRTVFTSACRRFGTVLGPEYNAAHRDHFHVELSSNGICH</sequence>
<dbReference type="InterPro" id="IPR009045">
    <property type="entry name" value="Zn_M74/Hedgehog-like"/>
</dbReference>
<gene>
    <name evidence="2" type="ORF">GTZ99_12905</name>
</gene>
<feature type="domain" description="Extensin-like C-terminal" evidence="1">
    <location>
        <begin position="77"/>
        <end position="251"/>
    </location>
</feature>
<dbReference type="EMBL" id="JAAAPO010000005">
    <property type="protein sequence ID" value="NBC37448.1"/>
    <property type="molecule type" value="Genomic_DNA"/>
</dbReference>
<evidence type="ECO:0000313" key="3">
    <source>
        <dbReference type="Proteomes" id="UP000753724"/>
    </source>
</evidence>